<dbReference type="PANTHER" id="PTHR22911">
    <property type="entry name" value="ACYL-MALONYL CONDENSING ENZYME-RELATED"/>
    <property type="match status" value="1"/>
</dbReference>
<feature type="domain" description="EamA" evidence="2">
    <location>
        <begin position="8"/>
        <end position="142"/>
    </location>
</feature>
<feature type="transmembrane region" description="Helical" evidence="1">
    <location>
        <begin position="149"/>
        <end position="172"/>
    </location>
</feature>
<proteinExistence type="predicted"/>
<feature type="transmembrane region" description="Helical" evidence="1">
    <location>
        <begin position="7"/>
        <end position="30"/>
    </location>
</feature>
<name>A0A382N4H7_9ZZZZ</name>
<dbReference type="Pfam" id="PF00892">
    <property type="entry name" value="EamA"/>
    <property type="match status" value="1"/>
</dbReference>
<keyword evidence="1" id="KW-0812">Transmembrane</keyword>
<dbReference type="EMBL" id="UINC01097953">
    <property type="protein sequence ID" value="SVC56084.1"/>
    <property type="molecule type" value="Genomic_DNA"/>
</dbReference>
<feature type="transmembrane region" description="Helical" evidence="1">
    <location>
        <begin position="184"/>
        <end position="202"/>
    </location>
</feature>
<feature type="transmembrane region" description="Helical" evidence="1">
    <location>
        <begin position="99"/>
        <end position="119"/>
    </location>
</feature>
<evidence type="ECO:0000313" key="3">
    <source>
        <dbReference type="EMBL" id="SVC56084.1"/>
    </source>
</evidence>
<accession>A0A382N4H7</accession>
<organism evidence="3">
    <name type="scientific">marine metagenome</name>
    <dbReference type="NCBI Taxonomy" id="408172"/>
    <lineage>
        <taxon>unclassified sequences</taxon>
        <taxon>metagenomes</taxon>
        <taxon>ecological metagenomes</taxon>
    </lineage>
</organism>
<dbReference type="GO" id="GO:0016020">
    <property type="term" value="C:membrane"/>
    <property type="evidence" value="ECO:0007669"/>
    <property type="project" value="InterPro"/>
</dbReference>
<feature type="transmembrane region" description="Helical" evidence="1">
    <location>
        <begin position="70"/>
        <end position="93"/>
    </location>
</feature>
<keyword evidence="1" id="KW-0472">Membrane</keyword>
<feature type="transmembrane region" description="Helical" evidence="1">
    <location>
        <begin position="126"/>
        <end position="143"/>
    </location>
</feature>
<dbReference type="SUPFAM" id="SSF103481">
    <property type="entry name" value="Multidrug resistance efflux transporter EmrE"/>
    <property type="match status" value="1"/>
</dbReference>
<dbReference type="InterPro" id="IPR000620">
    <property type="entry name" value="EamA_dom"/>
</dbReference>
<feature type="transmembrane region" description="Helical" evidence="1">
    <location>
        <begin position="214"/>
        <end position="232"/>
    </location>
</feature>
<protein>
    <recommendedName>
        <fullName evidence="2">EamA domain-containing protein</fullName>
    </recommendedName>
</protein>
<dbReference type="AlphaFoldDB" id="A0A382N4H7"/>
<gene>
    <name evidence="3" type="ORF">METZ01_LOCUS308938</name>
</gene>
<sequence>MPKDKTNLAILIVLIAGILWSFGALVVRYIEDARNVPWQYVFFRGITIFLLLNFYLFLKEGKSFLNNYSKIGLSGVIGGVSLGSAMMCFIWSITHTSAAVTLLMLAAMPFITAILGYFILKEKISITTFTAIIIAAIGIFFMASNSNKIGTLFGLLVGLMSALGFSIFSVSLRWRKETPKFTTVAIAGLFCAIFSSLVLTISDVSFFTTFRNSSLSALHGLLVCCGLILYSIGSKELPAADLTLLSLT</sequence>
<keyword evidence="1" id="KW-1133">Transmembrane helix</keyword>
<feature type="non-terminal residue" evidence="3">
    <location>
        <position position="248"/>
    </location>
</feature>
<evidence type="ECO:0000256" key="1">
    <source>
        <dbReference type="SAM" id="Phobius"/>
    </source>
</evidence>
<reference evidence="3" key="1">
    <citation type="submission" date="2018-05" db="EMBL/GenBank/DDBJ databases">
        <authorList>
            <person name="Lanie J.A."/>
            <person name="Ng W.-L."/>
            <person name="Kazmierczak K.M."/>
            <person name="Andrzejewski T.M."/>
            <person name="Davidsen T.M."/>
            <person name="Wayne K.J."/>
            <person name="Tettelin H."/>
            <person name="Glass J.I."/>
            <person name="Rusch D."/>
            <person name="Podicherti R."/>
            <person name="Tsui H.-C.T."/>
            <person name="Winkler M.E."/>
        </authorList>
    </citation>
    <scope>NUCLEOTIDE SEQUENCE</scope>
</reference>
<feature type="transmembrane region" description="Helical" evidence="1">
    <location>
        <begin position="36"/>
        <end position="58"/>
    </location>
</feature>
<dbReference type="InterPro" id="IPR037185">
    <property type="entry name" value="EmrE-like"/>
</dbReference>
<evidence type="ECO:0000259" key="2">
    <source>
        <dbReference type="Pfam" id="PF00892"/>
    </source>
</evidence>